<sequence length="196" mass="21379">MQRFLAVLMMASVMALPLPLRAETLFLTLDPQHTHVMFSVMHLGLARTHGTFDKVEGRAVVDRNRPESAVVEVSIDIASLDSGLDARDANLMGGSWFDAEDHPRMNFVATGFDPSGEAAGLLTGDLTLRGVTRPVTLDVTYNGSAGDPFSSRKTRHGFTAKGVIRRSDFGMDFGLDFVGDEITLTIDTEFLQDTDD</sequence>
<dbReference type="PANTHER" id="PTHR34406:SF1">
    <property type="entry name" value="PROTEIN YCEI"/>
    <property type="match status" value="1"/>
</dbReference>
<dbReference type="GeneID" id="300654752"/>
<dbReference type="InterPro" id="IPR036761">
    <property type="entry name" value="TTHA0802/YceI-like_sf"/>
</dbReference>
<gene>
    <name evidence="3" type="ORF">GTQ45_09895</name>
</gene>
<dbReference type="Pfam" id="PF04264">
    <property type="entry name" value="YceI"/>
    <property type="match status" value="1"/>
</dbReference>
<dbReference type="RefSeq" id="WP_160587961.1">
    <property type="nucleotide sequence ID" value="NZ_BMHN01000001.1"/>
</dbReference>
<dbReference type="InterPro" id="IPR007372">
    <property type="entry name" value="Lipid/polyisoprenoid-bd_YceI"/>
</dbReference>
<dbReference type="SUPFAM" id="SSF101874">
    <property type="entry name" value="YceI-like"/>
    <property type="match status" value="1"/>
</dbReference>
<proteinExistence type="predicted"/>
<evidence type="ECO:0000313" key="3">
    <source>
        <dbReference type="EMBL" id="NBG96042.1"/>
    </source>
</evidence>
<comment type="caution">
    <text evidence="3">The sequence shown here is derived from an EMBL/GenBank/DDBJ whole genome shotgun (WGS) entry which is preliminary data.</text>
</comment>
<dbReference type="SMART" id="SM00867">
    <property type="entry name" value="YceI"/>
    <property type="match status" value="1"/>
</dbReference>
<dbReference type="PANTHER" id="PTHR34406">
    <property type="entry name" value="PROTEIN YCEI"/>
    <property type="match status" value="1"/>
</dbReference>
<feature type="signal peptide" evidence="1">
    <location>
        <begin position="1"/>
        <end position="22"/>
    </location>
</feature>
<accession>A0A845QBV9</accession>
<evidence type="ECO:0000256" key="1">
    <source>
        <dbReference type="SAM" id="SignalP"/>
    </source>
</evidence>
<dbReference type="Gene3D" id="2.40.128.110">
    <property type="entry name" value="Lipid/polyisoprenoid-binding, YceI-like"/>
    <property type="match status" value="1"/>
</dbReference>
<dbReference type="EMBL" id="WXYQ01000006">
    <property type="protein sequence ID" value="NBG96042.1"/>
    <property type="molecule type" value="Genomic_DNA"/>
</dbReference>
<name>A0A845QBV9_9HYPH</name>
<feature type="domain" description="Lipid/polyisoprenoid-binding YceI-like" evidence="2">
    <location>
        <begin position="26"/>
        <end position="191"/>
    </location>
</feature>
<protein>
    <submittedName>
        <fullName evidence="3">Polyisoprenoid-binding protein</fullName>
    </submittedName>
</protein>
<evidence type="ECO:0000259" key="2">
    <source>
        <dbReference type="SMART" id="SM00867"/>
    </source>
</evidence>
<dbReference type="Proteomes" id="UP000470384">
    <property type="component" value="Unassembled WGS sequence"/>
</dbReference>
<feature type="chain" id="PRO_5032573280" evidence="1">
    <location>
        <begin position="23"/>
        <end position="196"/>
    </location>
</feature>
<evidence type="ECO:0000313" key="4">
    <source>
        <dbReference type="Proteomes" id="UP000470384"/>
    </source>
</evidence>
<keyword evidence="4" id="KW-1185">Reference proteome</keyword>
<reference evidence="3 4" key="1">
    <citation type="journal article" date="2016" name="Int. J. Syst. Evol. Microbiol.">
        <title>Pyruvatibacter mobilis gen. nov., sp. nov., a marine bacterium from the culture broth of Picochlorum sp. 122.</title>
        <authorList>
            <person name="Wang G."/>
            <person name="Tang M."/>
            <person name="Wu H."/>
            <person name="Dai S."/>
            <person name="Li T."/>
            <person name="Chen C."/>
            <person name="He H."/>
            <person name="Fan J."/>
            <person name="Xiang W."/>
            <person name="Li X."/>
        </authorList>
    </citation>
    <scope>NUCLEOTIDE SEQUENCE [LARGE SCALE GENOMIC DNA]</scope>
    <source>
        <strain evidence="3 4">GYP-11</strain>
    </source>
</reference>
<organism evidence="3 4">
    <name type="scientific">Pyruvatibacter mobilis</name>
    <dbReference type="NCBI Taxonomy" id="1712261"/>
    <lineage>
        <taxon>Bacteria</taxon>
        <taxon>Pseudomonadati</taxon>
        <taxon>Pseudomonadota</taxon>
        <taxon>Alphaproteobacteria</taxon>
        <taxon>Hyphomicrobiales</taxon>
        <taxon>Parvibaculaceae</taxon>
        <taxon>Pyruvatibacter</taxon>
    </lineage>
</organism>
<keyword evidence="1" id="KW-0732">Signal</keyword>
<dbReference type="AlphaFoldDB" id="A0A845QBV9"/>
<dbReference type="OrthoDB" id="9811006at2"/>